<feature type="transmembrane region" description="Helical" evidence="5">
    <location>
        <begin position="16"/>
        <end position="36"/>
    </location>
</feature>
<evidence type="ECO:0000256" key="1">
    <source>
        <dbReference type="ARBA" id="ARBA00004370"/>
    </source>
</evidence>
<dbReference type="InterPro" id="IPR019425">
    <property type="entry name" value="7TM_GPCR_serpentine_rcpt_Srt"/>
</dbReference>
<evidence type="ECO:0000256" key="2">
    <source>
        <dbReference type="ARBA" id="ARBA00022692"/>
    </source>
</evidence>
<keyword evidence="4 5" id="KW-0472">Membrane</keyword>
<dbReference type="SUPFAM" id="SSF81321">
    <property type="entry name" value="Family A G protein-coupled receptor-like"/>
    <property type="match status" value="1"/>
</dbReference>
<dbReference type="Pfam" id="PF10321">
    <property type="entry name" value="7TM_GPCR_Srt"/>
    <property type="match status" value="1"/>
</dbReference>
<keyword evidence="6" id="KW-1185">Reference proteome</keyword>
<dbReference type="WBParaSite" id="nRc.2.0.1.t04282-RA">
    <property type="protein sequence ID" value="nRc.2.0.1.t04282-RA"/>
    <property type="gene ID" value="nRc.2.0.1.g04282"/>
</dbReference>
<dbReference type="Proteomes" id="UP000887565">
    <property type="component" value="Unplaced"/>
</dbReference>
<evidence type="ECO:0000256" key="5">
    <source>
        <dbReference type="SAM" id="Phobius"/>
    </source>
</evidence>
<proteinExistence type="predicted"/>
<evidence type="ECO:0000313" key="7">
    <source>
        <dbReference type="WBParaSite" id="nRc.2.0.1.t04282-RA"/>
    </source>
</evidence>
<keyword evidence="3 5" id="KW-1133">Transmembrane helix</keyword>
<dbReference type="InterPro" id="IPR000276">
    <property type="entry name" value="GPCR_Rhodpsn"/>
</dbReference>
<dbReference type="GO" id="GO:0016020">
    <property type="term" value="C:membrane"/>
    <property type="evidence" value="ECO:0007669"/>
    <property type="project" value="UniProtKB-SubCell"/>
</dbReference>
<dbReference type="GO" id="GO:0004930">
    <property type="term" value="F:G protein-coupled receptor activity"/>
    <property type="evidence" value="ECO:0007669"/>
    <property type="project" value="InterPro"/>
</dbReference>
<evidence type="ECO:0000313" key="6">
    <source>
        <dbReference type="Proteomes" id="UP000887565"/>
    </source>
</evidence>
<feature type="transmembrane region" description="Helical" evidence="5">
    <location>
        <begin position="165"/>
        <end position="187"/>
    </location>
</feature>
<accession>A0A915HSC8</accession>
<keyword evidence="2 5" id="KW-0812">Transmembrane</keyword>
<name>A0A915HSC8_ROMCU</name>
<reference evidence="7" key="1">
    <citation type="submission" date="2022-11" db="UniProtKB">
        <authorList>
            <consortium name="WormBaseParasite"/>
        </authorList>
    </citation>
    <scope>IDENTIFICATION</scope>
</reference>
<sequence length="225" mass="26293">MTQSTTTLKDFSKLTAISYIVAGWFVGSVFLCLIAFSRYVCIAERSMIGVYFSLCYFSSNRKKWYPEHLSWNLSPNTTLSKFYKYQSLTINLSSVVLLLIFNVLTFVFILKTRRLVVNFDHERQSWRLEIKLFVQCAINCFLYSSTIVLFNLSNVFLQNCLNIRFIIALNFVWILHHCCNPVIYFTLNSQFRSDCLRFLLGNHCVSIVESEITVVVAKNARLQRY</sequence>
<dbReference type="PRINTS" id="PR00237">
    <property type="entry name" value="GPCRRHODOPSN"/>
</dbReference>
<dbReference type="Gene3D" id="1.20.1070.10">
    <property type="entry name" value="Rhodopsin 7-helix transmembrane proteins"/>
    <property type="match status" value="1"/>
</dbReference>
<evidence type="ECO:0000256" key="4">
    <source>
        <dbReference type="ARBA" id="ARBA00023136"/>
    </source>
</evidence>
<feature type="transmembrane region" description="Helical" evidence="5">
    <location>
        <begin position="85"/>
        <end position="110"/>
    </location>
</feature>
<dbReference type="AlphaFoldDB" id="A0A915HSC8"/>
<comment type="subcellular location">
    <subcellularLocation>
        <location evidence="1">Membrane</location>
    </subcellularLocation>
</comment>
<organism evidence="6 7">
    <name type="scientific">Romanomermis culicivorax</name>
    <name type="common">Nematode worm</name>
    <dbReference type="NCBI Taxonomy" id="13658"/>
    <lineage>
        <taxon>Eukaryota</taxon>
        <taxon>Metazoa</taxon>
        <taxon>Ecdysozoa</taxon>
        <taxon>Nematoda</taxon>
        <taxon>Enoplea</taxon>
        <taxon>Dorylaimia</taxon>
        <taxon>Mermithida</taxon>
        <taxon>Mermithoidea</taxon>
        <taxon>Mermithidae</taxon>
        <taxon>Romanomermis</taxon>
    </lineage>
</organism>
<protein>
    <submittedName>
        <fullName evidence="7">7TM GPCR serpentine receptor class x (Srx) domain-containing protein</fullName>
    </submittedName>
</protein>
<feature type="transmembrane region" description="Helical" evidence="5">
    <location>
        <begin position="130"/>
        <end position="153"/>
    </location>
</feature>
<evidence type="ECO:0000256" key="3">
    <source>
        <dbReference type="ARBA" id="ARBA00022989"/>
    </source>
</evidence>